<gene>
    <name evidence="9" type="ORF">P3F81_04560</name>
</gene>
<dbReference type="GO" id="GO:0005829">
    <property type="term" value="C:cytosol"/>
    <property type="evidence" value="ECO:0007669"/>
    <property type="project" value="TreeGrafter"/>
</dbReference>
<keyword evidence="10" id="KW-1185">Reference proteome</keyword>
<feature type="coiled-coil region" evidence="7">
    <location>
        <begin position="108"/>
        <end position="135"/>
    </location>
</feature>
<dbReference type="Proteomes" id="UP001243623">
    <property type="component" value="Chromosome"/>
</dbReference>
<organism evidence="9 10">
    <name type="scientific">Selenobaculum gibii</name>
    <dbReference type="NCBI Taxonomy" id="3054208"/>
    <lineage>
        <taxon>Bacteria</taxon>
        <taxon>Bacillati</taxon>
        <taxon>Bacillota</taxon>
        <taxon>Negativicutes</taxon>
        <taxon>Selenomonadales</taxon>
        <taxon>Selenomonadaceae</taxon>
        <taxon>Selenobaculum</taxon>
    </lineage>
</organism>
<dbReference type="InterPro" id="IPR051472">
    <property type="entry name" value="T3SS_Stator/FliH"/>
</dbReference>
<evidence type="ECO:0000256" key="3">
    <source>
        <dbReference type="ARBA" id="ARBA00022448"/>
    </source>
</evidence>
<keyword evidence="6" id="KW-1006">Bacterial flagellum protein export</keyword>
<evidence type="ECO:0000313" key="10">
    <source>
        <dbReference type="Proteomes" id="UP001243623"/>
    </source>
</evidence>
<sequence length="261" mass="29261">MIKGAVLQDDNPKVVDIPRIIVSSTMLNDDVISEEDRKFAAACEVFMAEQQKKAEVCLSDAQTQASKILVEAQSKYDGFLNQAKVEAEELKTAAKEEGYRLGYDEGYATALEQVKKEMETAIEEANIKAKRIIEVAECEKKETILKAEREILAIVTAVAEKIIKEKFAENHTLVVEVIKKALEKVKNQRKINIRVSMDDYEFVLQSKLIFESMLDSDFELSIIPDKLIDNGGCIIESENGTVDARLETQLDAIKKAVQDVI</sequence>
<feature type="domain" description="Flagellar assembly protein FliH/Type III secretion system HrpE" evidence="8">
    <location>
        <begin position="132"/>
        <end position="252"/>
    </location>
</feature>
<keyword evidence="7" id="KW-0175">Coiled coil</keyword>
<evidence type="ECO:0000256" key="4">
    <source>
        <dbReference type="ARBA" id="ARBA00022795"/>
    </source>
</evidence>
<evidence type="ECO:0000256" key="5">
    <source>
        <dbReference type="ARBA" id="ARBA00022927"/>
    </source>
</evidence>
<dbReference type="GO" id="GO:0044781">
    <property type="term" value="P:bacterial-type flagellum organization"/>
    <property type="evidence" value="ECO:0007669"/>
    <property type="project" value="UniProtKB-KW"/>
</dbReference>
<evidence type="ECO:0000256" key="1">
    <source>
        <dbReference type="ARBA" id="ARBA00003041"/>
    </source>
</evidence>
<keyword evidence="4" id="KW-1005">Bacterial flagellum biogenesis</keyword>
<dbReference type="KEGG" id="sgbi:P3F81_04560"/>
<proteinExistence type="inferred from homology"/>
<evidence type="ECO:0000256" key="6">
    <source>
        <dbReference type="ARBA" id="ARBA00023225"/>
    </source>
</evidence>
<reference evidence="9" key="1">
    <citation type="submission" date="2023-03" db="EMBL/GenBank/DDBJ databases">
        <title>Selenobaculum gbiensis gen. nov. sp. nov., a new bacterium isolated from the gut microbiota of IBD patient.</title>
        <authorList>
            <person name="Yeo S."/>
            <person name="Park H."/>
            <person name="Huh C.S."/>
        </authorList>
    </citation>
    <scope>NUCLEOTIDE SEQUENCE</scope>
    <source>
        <strain evidence="9">ICN-92133</strain>
    </source>
</reference>
<evidence type="ECO:0000313" key="9">
    <source>
        <dbReference type="EMBL" id="WIW71956.1"/>
    </source>
</evidence>
<comment type="similarity">
    <text evidence="2">Belongs to the FliH family.</text>
</comment>
<protein>
    <submittedName>
        <fullName evidence="9">FliH/SctL family protein</fullName>
    </submittedName>
</protein>
<dbReference type="SUPFAM" id="SSF160527">
    <property type="entry name" value="V-type ATPase subunit E-like"/>
    <property type="match status" value="1"/>
</dbReference>
<dbReference type="PANTHER" id="PTHR34982:SF1">
    <property type="entry name" value="FLAGELLAR ASSEMBLY PROTEIN FLIH"/>
    <property type="match status" value="1"/>
</dbReference>
<dbReference type="Pfam" id="PF02108">
    <property type="entry name" value="FliH"/>
    <property type="match status" value="1"/>
</dbReference>
<dbReference type="AlphaFoldDB" id="A0A9Y2ETR2"/>
<dbReference type="PANTHER" id="PTHR34982">
    <property type="entry name" value="YOP PROTEINS TRANSLOCATION PROTEIN L"/>
    <property type="match status" value="1"/>
</dbReference>
<comment type="function">
    <text evidence="1">Needed for flagellar regrowth and assembly.</text>
</comment>
<dbReference type="EMBL" id="CP120678">
    <property type="protein sequence ID" value="WIW71956.1"/>
    <property type="molecule type" value="Genomic_DNA"/>
</dbReference>
<evidence type="ECO:0000259" key="8">
    <source>
        <dbReference type="Pfam" id="PF02108"/>
    </source>
</evidence>
<accession>A0A9Y2ETR2</accession>
<name>A0A9Y2ETR2_9FIRM</name>
<dbReference type="InterPro" id="IPR018035">
    <property type="entry name" value="Flagellar_FliH/T3SS_HrpE"/>
</dbReference>
<evidence type="ECO:0000256" key="7">
    <source>
        <dbReference type="SAM" id="Coils"/>
    </source>
</evidence>
<evidence type="ECO:0000256" key="2">
    <source>
        <dbReference type="ARBA" id="ARBA00006602"/>
    </source>
</evidence>
<dbReference type="RefSeq" id="WP_309320784.1">
    <property type="nucleotide sequence ID" value="NZ_CP120678.1"/>
</dbReference>
<keyword evidence="3" id="KW-0813">Transport</keyword>
<dbReference type="GO" id="GO:0015031">
    <property type="term" value="P:protein transport"/>
    <property type="evidence" value="ECO:0007669"/>
    <property type="project" value="UniProtKB-KW"/>
</dbReference>
<keyword evidence="5" id="KW-0653">Protein transport</keyword>